<dbReference type="EMBL" id="JBHPON010000001">
    <property type="protein sequence ID" value="MFC6034983.1"/>
    <property type="molecule type" value="Genomic_DNA"/>
</dbReference>
<dbReference type="SUPFAM" id="SSF55729">
    <property type="entry name" value="Acyl-CoA N-acyltransferases (Nat)"/>
    <property type="match status" value="1"/>
</dbReference>
<evidence type="ECO:0000259" key="1">
    <source>
        <dbReference type="Pfam" id="PF13480"/>
    </source>
</evidence>
<sequence length="380" mass="41905">MTAQGDIIEGGASGDKVRAALISCGEAAALEAAMPALCEGLIEDNPFFAPAALFPALKAYGDEKTRLACVWFGERLIGLWPVEQRLFYAKLPYRYWATWTHPHCYYGAPLIARGFEETALKELFALLCESDEGRSFVRLGRIERDGPVYAAAATTAGLDKRMAYEAGAIARAALQGGASAEATLAVHVRKKKRKELQRLRNRLNELGEIAVREATPTDDVAAWAEEFLLLEDKGWKGKKGTSLKSSDHDADWFRQTLKRAHDAGELHLMRIDLDWRPIAMLATLVINGAGYSLKICHDPDFDRFSPGVMIEIEAMRSLLGRAEFRFADSCAAPDHSMINGLWRARRVITGLNVSGRGLVSKAGLALAKALEQARDRFPKE</sequence>
<comment type="caution">
    <text evidence="2">The sequence shown here is derived from an EMBL/GenBank/DDBJ whole genome shotgun (WGS) entry which is preliminary data.</text>
</comment>
<dbReference type="InterPro" id="IPR016181">
    <property type="entry name" value="Acyl_CoA_acyltransferase"/>
</dbReference>
<name>A0ABW1KX14_9PROT</name>
<gene>
    <name evidence="2" type="ORF">ACFMB1_05475</name>
</gene>
<feature type="domain" description="BioF2-like acetyltransferase" evidence="1">
    <location>
        <begin position="190"/>
        <end position="321"/>
    </location>
</feature>
<reference evidence="2 3" key="1">
    <citation type="submission" date="2024-09" db="EMBL/GenBank/DDBJ databases">
        <authorList>
            <person name="Zhang Z.-H."/>
        </authorList>
    </citation>
    <scope>NUCLEOTIDE SEQUENCE [LARGE SCALE GENOMIC DNA]</scope>
    <source>
        <strain evidence="2 3">HHTR114</strain>
    </source>
</reference>
<evidence type="ECO:0000313" key="3">
    <source>
        <dbReference type="Proteomes" id="UP001596116"/>
    </source>
</evidence>
<accession>A0ABW1KX14</accession>
<keyword evidence="3" id="KW-1185">Reference proteome</keyword>
<dbReference type="RefSeq" id="WP_379879684.1">
    <property type="nucleotide sequence ID" value="NZ_JBHPON010000001.1"/>
</dbReference>
<dbReference type="Pfam" id="PF13480">
    <property type="entry name" value="Acetyltransf_6"/>
    <property type="match status" value="1"/>
</dbReference>
<protein>
    <submittedName>
        <fullName evidence="2">GNAT family N-acetyltransferase</fullName>
    </submittedName>
</protein>
<dbReference type="Proteomes" id="UP001596116">
    <property type="component" value="Unassembled WGS sequence"/>
</dbReference>
<proteinExistence type="predicted"/>
<dbReference type="InterPro" id="IPR038740">
    <property type="entry name" value="BioF2-like_GNAT_dom"/>
</dbReference>
<organism evidence="2 3">
    <name type="scientific">Hyphococcus aureus</name>
    <dbReference type="NCBI Taxonomy" id="2666033"/>
    <lineage>
        <taxon>Bacteria</taxon>
        <taxon>Pseudomonadati</taxon>
        <taxon>Pseudomonadota</taxon>
        <taxon>Alphaproteobacteria</taxon>
        <taxon>Parvularculales</taxon>
        <taxon>Parvularculaceae</taxon>
        <taxon>Hyphococcus</taxon>
    </lineage>
</organism>
<evidence type="ECO:0000313" key="2">
    <source>
        <dbReference type="EMBL" id="MFC6034983.1"/>
    </source>
</evidence>